<dbReference type="PROSITE" id="PS50041">
    <property type="entry name" value="C_TYPE_LECTIN_2"/>
    <property type="match status" value="1"/>
</dbReference>
<evidence type="ECO:0000313" key="5">
    <source>
        <dbReference type="Proteomes" id="UP001233172"/>
    </source>
</evidence>
<reference evidence="4" key="1">
    <citation type="journal article" date="2023" name="PLoS Negl. Trop. Dis.">
        <title>A genome sequence for Biomphalaria pfeifferi, the major vector snail for the human-infecting parasite Schistosoma mansoni.</title>
        <authorList>
            <person name="Bu L."/>
            <person name="Lu L."/>
            <person name="Laidemitt M.R."/>
            <person name="Zhang S.M."/>
            <person name="Mutuku M."/>
            <person name="Mkoji G."/>
            <person name="Steinauer M."/>
            <person name="Loker E.S."/>
        </authorList>
    </citation>
    <scope>NUCLEOTIDE SEQUENCE</scope>
    <source>
        <strain evidence="4">KasaAsao</strain>
    </source>
</reference>
<dbReference type="Proteomes" id="UP001233172">
    <property type="component" value="Unassembled WGS sequence"/>
</dbReference>
<evidence type="ECO:0000256" key="1">
    <source>
        <dbReference type="SAM" id="MobiDB-lite"/>
    </source>
</evidence>
<dbReference type="InterPro" id="IPR050111">
    <property type="entry name" value="C-type_lectin/snaclec_domain"/>
</dbReference>
<dbReference type="SMART" id="SM00034">
    <property type="entry name" value="CLECT"/>
    <property type="match status" value="1"/>
</dbReference>
<accession>A0AAD8AVR3</accession>
<evidence type="ECO:0000256" key="2">
    <source>
        <dbReference type="SAM" id="SignalP"/>
    </source>
</evidence>
<protein>
    <submittedName>
        <fullName evidence="4">Lectin BRA-3</fullName>
    </submittedName>
</protein>
<keyword evidence="5" id="KW-1185">Reference proteome</keyword>
<feature type="region of interest" description="Disordered" evidence="1">
    <location>
        <begin position="263"/>
        <end position="320"/>
    </location>
</feature>
<proteinExistence type="predicted"/>
<gene>
    <name evidence="4" type="ORF">Bpfe_027297</name>
</gene>
<keyword evidence="2" id="KW-0732">Signal</keyword>
<dbReference type="PANTHER" id="PTHR22803">
    <property type="entry name" value="MANNOSE, PHOSPHOLIPASE, LECTIN RECEPTOR RELATED"/>
    <property type="match status" value="1"/>
</dbReference>
<dbReference type="InterPro" id="IPR001304">
    <property type="entry name" value="C-type_lectin-like"/>
</dbReference>
<dbReference type="SUPFAM" id="SSF56436">
    <property type="entry name" value="C-type lectin-like"/>
    <property type="match status" value="1"/>
</dbReference>
<evidence type="ECO:0000259" key="3">
    <source>
        <dbReference type="PROSITE" id="PS50041"/>
    </source>
</evidence>
<dbReference type="InterPro" id="IPR016186">
    <property type="entry name" value="C-type_lectin-like/link_sf"/>
</dbReference>
<comment type="caution">
    <text evidence="4">The sequence shown here is derived from an EMBL/GenBank/DDBJ whole genome shotgun (WGS) entry which is preliminary data.</text>
</comment>
<name>A0AAD8AVR3_BIOPF</name>
<dbReference type="AlphaFoldDB" id="A0AAD8AVR3"/>
<evidence type="ECO:0000313" key="4">
    <source>
        <dbReference type="EMBL" id="KAK0043302.1"/>
    </source>
</evidence>
<dbReference type="EMBL" id="JASAOG010000220">
    <property type="protein sequence ID" value="KAK0043302.1"/>
    <property type="molecule type" value="Genomic_DNA"/>
</dbReference>
<organism evidence="4 5">
    <name type="scientific">Biomphalaria pfeifferi</name>
    <name type="common">Bloodfluke planorb</name>
    <name type="synonym">Freshwater snail</name>
    <dbReference type="NCBI Taxonomy" id="112525"/>
    <lineage>
        <taxon>Eukaryota</taxon>
        <taxon>Metazoa</taxon>
        <taxon>Spiralia</taxon>
        <taxon>Lophotrochozoa</taxon>
        <taxon>Mollusca</taxon>
        <taxon>Gastropoda</taxon>
        <taxon>Heterobranchia</taxon>
        <taxon>Euthyneura</taxon>
        <taxon>Panpulmonata</taxon>
        <taxon>Hygrophila</taxon>
        <taxon>Lymnaeoidea</taxon>
        <taxon>Planorbidae</taxon>
        <taxon>Biomphalaria</taxon>
    </lineage>
</organism>
<feature type="chain" id="PRO_5042175548" evidence="2">
    <location>
        <begin position="22"/>
        <end position="462"/>
    </location>
</feature>
<reference evidence="4" key="2">
    <citation type="submission" date="2023-04" db="EMBL/GenBank/DDBJ databases">
        <authorList>
            <person name="Bu L."/>
            <person name="Lu L."/>
            <person name="Laidemitt M.R."/>
            <person name="Zhang S.M."/>
            <person name="Mutuku M."/>
            <person name="Mkoji G."/>
            <person name="Steinauer M."/>
            <person name="Loker E.S."/>
        </authorList>
    </citation>
    <scope>NUCLEOTIDE SEQUENCE</scope>
    <source>
        <strain evidence="4">KasaAsao</strain>
        <tissue evidence="4">Whole Snail</tissue>
    </source>
</reference>
<dbReference type="CDD" id="cd00037">
    <property type="entry name" value="CLECT"/>
    <property type="match status" value="1"/>
</dbReference>
<dbReference type="Gene3D" id="2.10.22.10">
    <property type="entry name" value="Antistasin, domain 1"/>
    <property type="match status" value="1"/>
</dbReference>
<dbReference type="InterPro" id="IPR016187">
    <property type="entry name" value="CTDL_fold"/>
</dbReference>
<dbReference type="Gene3D" id="3.10.100.10">
    <property type="entry name" value="Mannose-Binding Protein A, subunit A"/>
    <property type="match status" value="1"/>
</dbReference>
<feature type="domain" description="C-type lectin" evidence="3">
    <location>
        <begin position="41"/>
        <end position="158"/>
    </location>
</feature>
<dbReference type="Pfam" id="PF00059">
    <property type="entry name" value="Lectin_C"/>
    <property type="match status" value="1"/>
</dbReference>
<feature type="signal peptide" evidence="2">
    <location>
        <begin position="1"/>
        <end position="21"/>
    </location>
</feature>
<sequence>MCSRLTHILLTLCLGLNLVIATQVTDVCPQDLARDQYLQVRNNVCYQFVLYRKLTHSGAKAECERHGGSLVMIKDQDTQNYLYDQVRNTYDHHHDLVWIGLNDIVNEDNFVWDDGSRPGYAHWAEHEGPGAGGDHDSHDCAVIDMSNGGKWRVLFCEKGTFLFVFPTDETHYFICQFPVRQVTNHVVIQIGDQATTQAPLIPVSSITHPCPVLVCNLDCGVNGFEIDPLTGCVICKCKYNKRDGATRYNKREAATRYNKRDGATRYNKHDGATRYNKHDGATRYNKRDGATRYNKRDGATRYNKRDGATRYNKRDGATRYNKRDGATRYNKRDGATRYNKREAATRYNKCDGATRYNKRDGATRYNKREGATRYNKRDGATRYNKRDGPTRYNKRKAATRYNKCDGATRYNKRDGATRYNKRDGATRYIKRDGATRYNKRDGATRYNKRDGATRYNTVLHHN</sequence>